<feature type="transmembrane region" description="Helical" evidence="3">
    <location>
        <begin position="25"/>
        <end position="46"/>
    </location>
</feature>
<evidence type="ECO:0000256" key="3">
    <source>
        <dbReference type="SAM" id="Phobius"/>
    </source>
</evidence>
<dbReference type="PANTHER" id="PTHR10340:SF55">
    <property type="entry name" value="ENDOPOLYPHOSPHATASE"/>
    <property type="match status" value="1"/>
</dbReference>
<evidence type="ECO:0000313" key="5">
    <source>
        <dbReference type="Proteomes" id="UP001143981"/>
    </source>
</evidence>
<keyword evidence="5" id="KW-1185">Reference proteome</keyword>
<organism evidence="4 5">
    <name type="scientific">Coemansia biformis</name>
    <dbReference type="NCBI Taxonomy" id="1286918"/>
    <lineage>
        <taxon>Eukaryota</taxon>
        <taxon>Fungi</taxon>
        <taxon>Fungi incertae sedis</taxon>
        <taxon>Zoopagomycota</taxon>
        <taxon>Kickxellomycotina</taxon>
        <taxon>Kickxellomycetes</taxon>
        <taxon>Kickxellales</taxon>
        <taxon>Kickxellaceae</taxon>
        <taxon>Coemansia</taxon>
    </lineage>
</organism>
<keyword evidence="1 4" id="KW-0378">Hydrolase</keyword>
<keyword evidence="2" id="KW-0325">Glycoprotein</keyword>
<dbReference type="GO" id="GO:0006798">
    <property type="term" value="P:polyphosphate catabolic process"/>
    <property type="evidence" value="ECO:0007669"/>
    <property type="project" value="TreeGrafter"/>
</dbReference>
<dbReference type="GO" id="GO:0004309">
    <property type="term" value="F:exopolyphosphatase activity"/>
    <property type="evidence" value="ECO:0007669"/>
    <property type="project" value="TreeGrafter"/>
</dbReference>
<reference evidence="4" key="1">
    <citation type="submission" date="2022-07" db="EMBL/GenBank/DDBJ databases">
        <title>Phylogenomic reconstructions and comparative analyses of Kickxellomycotina fungi.</title>
        <authorList>
            <person name="Reynolds N.K."/>
            <person name="Stajich J.E."/>
            <person name="Barry K."/>
            <person name="Grigoriev I.V."/>
            <person name="Crous P."/>
            <person name="Smith M.E."/>
        </authorList>
    </citation>
    <scope>NUCLEOTIDE SEQUENCE</scope>
    <source>
        <strain evidence="4">BCRC 34381</strain>
    </source>
</reference>
<feature type="non-terminal residue" evidence="4">
    <location>
        <position position="199"/>
    </location>
</feature>
<keyword evidence="3" id="KW-1133">Transmembrane helix</keyword>
<accession>A0A9W7XS42</accession>
<protein>
    <submittedName>
        <fullName evidence="4">Endopolyphosphatase</fullName>
        <ecNumber evidence="4">3.6.1.10</ecNumber>
    </submittedName>
</protein>
<evidence type="ECO:0000313" key="4">
    <source>
        <dbReference type="EMBL" id="KAJ1718027.1"/>
    </source>
</evidence>
<proteinExistence type="predicted"/>
<comment type="caution">
    <text evidence="4">The sequence shown here is derived from an EMBL/GenBank/DDBJ whole genome shotgun (WGS) entry which is preliminary data.</text>
</comment>
<dbReference type="EC" id="3.6.1.10" evidence="4"/>
<dbReference type="OrthoDB" id="348678at2759"/>
<dbReference type="AlphaFoldDB" id="A0A9W7XS42"/>
<evidence type="ECO:0000256" key="1">
    <source>
        <dbReference type="ARBA" id="ARBA00022801"/>
    </source>
</evidence>
<keyword evidence="3" id="KW-0472">Membrane</keyword>
<sequence length="199" mass="21428">MTASETTALLAAPGRAGRRWSAGTWAVVVTAALASAAVLALVLLVGPAATAGGPAAVDGHRLEQPFVGRYLHITDMHVDLQYREGSTAYSFCHRKPPQQQQQQLLSADDGHRHTGRYGFAMSKCDSPVALVNITRDYMASTWADNVDFVMWTGDSGRHDRDLDRPRTFGDIVDGNRIAAAALQSAFPRTPIVPNVGNND</sequence>
<gene>
    <name evidence="4" type="primary">PPN1</name>
    <name evidence="4" type="ORF">LPJ61_006932</name>
</gene>
<name>A0A9W7XS42_9FUNG</name>
<dbReference type="Proteomes" id="UP001143981">
    <property type="component" value="Unassembled WGS sequence"/>
</dbReference>
<dbReference type="GO" id="GO:0008081">
    <property type="term" value="F:phosphoric diester hydrolase activity"/>
    <property type="evidence" value="ECO:0007669"/>
    <property type="project" value="TreeGrafter"/>
</dbReference>
<dbReference type="GO" id="GO:0000298">
    <property type="term" value="F:endopolyphosphatase activity"/>
    <property type="evidence" value="ECO:0007669"/>
    <property type="project" value="UniProtKB-EC"/>
</dbReference>
<dbReference type="GO" id="GO:0005615">
    <property type="term" value="C:extracellular space"/>
    <property type="evidence" value="ECO:0007669"/>
    <property type="project" value="TreeGrafter"/>
</dbReference>
<dbReference type="GO" id="GO:0000324">
    <property type="term" value="C:fungal-type vacuole"/>
    <property type="evidence" value="ECO:0007669"/>
    <property type="project" value="TreeGrafter"/>
</dbReference>
<dbReference type="EMBL" id="JANBOI010004012">
    <property type="protein sequence ID" value="KAJ1718027.1"/>
    <property type="molecule type" value="Genomic_DNA"/>
</dbReference>
<keyword evidence="3" id="KW-0812">Transmembrane</keyword>
<dbReference type="PANTHER" id="PTHR10340">
    <property type="entry name" value="SPHINGOMYELIN PHOSPHODIESTERASE"/>
    <property type="match status" value="1"/>
</dbReference>
<evidence type="ECO:0000256" key="2">
    <source>
        <dbReference type="ARBA" id="ARBA00023180"/>
    </source>
</evidence>